<evidence type="ECO:0000313" key="2">
    <source>
        <dbReference type="Proteomes" id="UP000237797"/>
    </source>
</evidence>
<keyword evidence="2" id="KW-1185">Reference proteome</keyword>
<organism evidence="1 2">
    <name type="scientific">Planifilum fimeticola</name>
    <dbReference type="NCBI Taxonomy" id="201975"/>
    <lineage>
        <taxon>Bacteria</taxon>
        <taxon>Bacillati</taxon>
        <taxon>Bacillota</taxon>
        <taxon>Bacilli</taxon>
        <taxon>Bacillales</taxon>
        <taxon>Thermoactinomycetaceae</taxon>
        <taxon>Planifilum</taxon>
    </lineage>
</organism>
<sequence>MISTNLKKLFTKHVAASFDKQLRLNDLVGNRSWGYDLETGLLTFGDDLAFKTQILGTESEISQTWRWGWANSISQIPKGLLDKVHSGIFLQKVLTSYRW</sequence>
<dbReference type="AlphaFoldDB" id="A0A2T0L9S4"/>
<dbReference type="EMBL" id="PVNE01000059">
    <property type="protein sequence ID" value="PRX38493.1"/>
    <property type="molecule type" value="Genomic_DNA"/>
</dbReference>
<gene>
    <name evidence="1" type="ORF">CLV97_1594</name>
</gene>
<name>A0A2T0L9S4_9BACL</name>
<dbReference type="InterPro" id="IPR049249">
    <property type="entry name" value="DUF6882"/>
</dbReference>
<proteinExistence type="predicted"/>
<protein>
    <submittedName>
        <fullName evidence="1">Uncharacterized protein</fullName>
    </submittedName>
</protein>
<accession>A0A2T0L9S4</accession>
<dbReference type="Proteomes" id="UP000237797">
    <property type="component" value="Unassembled WGS sequence"/>
</dbReference>
<dbReference type="RefSeq" id="WP_106346825.1">
    <property type="nucleotide sequence ID" value="NZ_PVNE01000059.1"/>
</dbReference>
<evidence type="ECO:0000313" key="1">
    <source>
        <dbReference type="EMBL" id="PRX38493.1"/>
    </source>
</evidence>
<reference evidence="1 2" key="1">
    <citation type="submission" date="2018-03" db="EMBL/GenBank/DDBJ databases">
        <title>Genomic Encyclopedia of Archaeal and Bacterial Type Strains, Phase II (KMG-II): from individual species to whole genera.</title>
        <authorList>
            <person name="Goeker M."/>
        </authorList>
    </citation>
    <scope>NUCLEOTIDE SEQUENCE [LARGE SCALE GENOMIC DNA]</scope>
    <source>
        <strain evidence="1 2">DSM 44946</strain>
    </source>
</reference>
<comment type="caution">
    <text evidence="1">The sequence shown here is derived from an EMBL/GenBank/DDBJ whole genome shotgun (WGS) entry which is preliminary data.</text>
</comment>
<dbReference type="Pfam" id="PF21813">
    <property type="entry name" value="DUF6882"/>
    <property type="match status" value="1"/>
</dbReference>